<keyword evidence="3 9" id="KW-0645">Protease</keyword>
<evidence type="ECO:0000256" key="8">
    <source>
        <dbReference type="ARBA" id="ARBA00023136"/>
    </source>
</evidence>
<comment type="pathway">
    <text evidence="9">Protein modification; lipoprotein biosynthesis (signal peptide cleavage).</text>
</comment>
<dbReference type="Pfam" id="PF01252">
    <property type="entry name" value="Peptidase_A8"/>
    <property type="match status" value="1"/>
</dbReference>
<feature type="transmembrane region" description="Helical" evidence="9">
    <location>
        <begin position="59"/>
        <end position="83"/>
    </location>
</feature>
<keyword evidence="7 9" id="KW-1133">Transmembrane helix</keyword>
<evidence type="ECO:0000256" key="5">
    <source>
        <dbReference type="ARBA" id="ARBA00022750"/>
    </source>
</evidence>
<evidence type="ECO:0000256" key="2">
    <source>
        <dbReference type="ARBA" id="ARBA00022475"/>
    </source>
</evidence>
<keyword evidence="13" id="KW-1185">Reference proteome</keyword>
<evidence type="ECO:0000313" key="12">
    <source>
        <dbReference type="EMBL" id="KPL78349.1"/>
    </source>
</evidence>
<evidence type="ECO:0000256" key="11">
    <source>
        <dbReference type="SAM" id="MobiDB-lite"/>
    </source>
</evidence>
<comment type="catalytic activity">
    <reaction evidence="9">
        <text>Release of signal peptides from bacterial membrane prolipoproteins. Hydrolyzes -Xaa-Yaa-Zaa-|-(S,diacylglyceryl)Cys-, in which Xaa is hydrophobic (preferably Leu), and Yaa (Ala or Ser) and Zaa (Gly or Ala) have small, neutral side chains.</text>
        <dbReference type="EC" id="3.4.23.36"/>
    </reaction>
</comment>
<evidence type="ECO:0000256" key="6">
    <source>
        <dbReference type="ARBA" id="ARBA00022801"/>
    </source>
</evidence>
<dbReference type="PATRIC" id="fig|1134406.4.peg.3242"/>
<dbReference type="PRINTS" id="PR00781">
    <property type="entry name" value="LIPOSIGPTASE"/>
</dbReference>
<gene>
    <name evidence="9" type="primary">lspA</name>
    <name evidence="12" type="ORF">ADN00_07120</name>
</gene>
<evidence type="ECO:0000256" key="9">
    <source>
        <dbReference type="HAMAP-Rule" id="MF_00161"/>
    </source>
</evidence>
<dbReference type="STRING" id="1134406.ADN00_07120"/>
<dbReference type="PANTHER" id="PTHR33695:SF1">
    <property type="entry name" value="LIPOPROTEIN SIGNAL PEPTIDASE"/>
    <property type="match status" value="1"/>
</dbReference>
<keyword evidence="6 9" id="KW-0378">Hydrolase</keyword>
<dbReference type="InterPro" id="IPR001872">
    <property type="entry name" value="Peptidase_A8"/>
</dbReference>
<comment type="caution">
    <text evidence="9">Lacks conserved residue(s) required for the propagation of feature annotation.</text>
</comment>
<dbReference type="GO" id="GO:0004190">
    <property type="term" value="F:aspartic-type endopeptidase activity"/>
    <property type="evidence" value="ECO:0007669"/>
    <property type="project" value="UniProtKB-UniRule"/>
</dbReference>
<dbReference type="PANTHER" id="PTHR33695">
    <property type="entry name" value="LIPOPROTEIN SIGNAL PEPTIDASE"/>
    <property type="match status" value="1"/>
</dbReference>
<dbReference type="GO" id="GO:0006508">
    <property type="term" value="P:proteolysis"/>
    <property type="evidence" value="ECO:0007669"/>
    <property type="project" value="UniProtKB-KW"/>
</dbReference>
<dbReference type="HAMAP" id="MF_00161">
    <property type="entry name" value="LspA"/>
    <property type="match status" value="1"/>
</dbReference>
<feature type="active site" evidence="9">
    <location>
        <position position="118"/>
    </location>
</feature>
<evidence type="ECO:0000256" key="7">
    <source>
        <dbReference type="ARBA" id="ARBA00022989"/>
    </source>
</evidence>
<evidence type="ECO:0000256" key="1">
    <source>
        <dbReference type="ARBA" id="ARBA00006139"/>
    </source>
</evidence>
<dbReference type="AlphaFoldDB" id="A0A0P6XDQ7"/>
<feature type="transmembrane region" description="Helical" evidence="9">
    <location>
        <begin position="128"/>
        <end position="148"/>
    </location>
</feature>
<comment type="function">
    <text evidence="9">This protein specifically catalyzes the removal of signal peptides from prolipoproteins.</text>
</comment>
<sequence>MRDYLVLLLISGSVIGLDQWTKSLVRASLELGEMWSPWPWLTPYARIVHWYNTGSAFGMFQGLGMVFTVLAFVIAGAIIFYYPRVPREEWGLRLALGLQLGGAMGNLIDRLTIGHVTDFVSVGTFPVFNVADSSITVGVGVLLLSMYLQERAAQKQSAGQVKQEDPADAAVQGDASIEQ</sequence>
<evidence type="ECO:0000256" key="4">
    <source>
        <dbReference type="ARBA" id="ARBA00022692"/>
    </source>
</evidence>
<comment type="caution">
    <text evidence="12">The sequence shown here is derived from an EMBL/GenBank/DDBJ whole genome shotgun (WGS) entry which is preliminary data.</text>
</comment>
<feature type="active site" evidence="9">
    <location>
        <position position="132"/>
    </location>
</feature>
<proteinExistence type="inferred from homology"/>
<dbReference type="Proteomes" id="UP000050417">
    <property type="component" value="Unassembled WGS sequence"/>
</dbReference>
<keyword evidence="2 9" id="KW-1003">Cell membrane</keyword>
<keyword evidence="8 9" id="KW-0472">Membrane</keyword>
<dbReference type="EMBL" id="LGCL01000019">
    <property type="protein sequence ID" value="KPL78349.1"/>
    <property type="molecule type" value="Genomic_DNA"/>
</dbReference>
<protein>
    <recommendedName>
        <fullName evidence="9">Lipoprotein signal peptidase</fullName>
        <ecNumber evidence="9">3.4.23.36</ecNumber>
    </recommendedName>
    <alternativeName>
        <fullName evidence="9">Prolipoprotein signal peptidase</fullName>
    </alternativeName>
    <alternativeName>
        <fullName evidence="9">Signal peptidase II</fullName>
        <shortName evidence="9">SPase II</shortName>
    </alternativeName>
</protein>
<dbReference type="UniPathway" id="UPA00665"/>
<evidence type="ECO:0000256" key="10">
    <source>
        <dbReference type="RuleBase" id="RU004181"/>
    </source>
</evidence>
<feature type="transmembrane region" description="Helical" evidence="9">
    <location>
        <begin position="90"/>
        <end position="108"/>
    </location>
</feature>
<name>A0A0P6XDQ7_9CHLR</name>
<organism evidence="12 13">
    <name type="scientific">Ornatilinea apprima</name>
    <dbReference type="NCBI Taxonomy" id="1134406"/>
    <lineage>
        <taxon>Bacteria</taxon>
        <taxon>Bacillati</taxon>
        <taxon>Chloroflexota</taxon>
        <taxon>Anaerolineae</taxon>
        <taxon>Anaerolineales</taxon>
        <taxon>Anaerolineaceae</taxon>
        <taxon>Ornatilinea</taxon>
    </lineage>
</organism>
<keyword evidence="5 9" id="KW-0064">Aspartyl protease</keyword>
<dbReference type="EC" id="3.4.23.36" evidence="9"/>
<keyword evidence="4 9" id="KW-0812">Transmembrane</keyword>
<reference evidence="12 13" key="1">
    <citation type="submission" date="2015-07" db="EMBL/GenBank/DDBJ databases">
        <title>Genome sequence of Ornatilinea apprima DSM 23815.</title>
        <authorList>
            <person name="Hemp J."/>
            <person name="Ward L.M."/>
            <person name="Pace L.A."/>
            <person name="Fischer W.W."/>
        </authorList>
    </citation>
    <scope>NUCLEOTIDE SEQUENCE [LARGE SCALE GENOMIC DNA]</scope>
    <source>
        <strain evidence="12 13">P3M-1</strain>
    </source>
</reference>
<evidence type="ECO:0000256" key="3">
    <source>
        <dbReference type="ARBA" id="ARBA00022670"/>
    </source>
</evidence>
<accession>A0A0P6XDQ7</accession>
<comment type="similarity">
    <text evidence="1 9 10">Belongs to the peptidase A8 family.</text>
</comment>
<comment type="subcellular location">
    <subcellularLocation>
        <location evidence="9">Cell membrane</location>
        <topology evidence="9">Multi-pass membrane protein</topology>
    </subcellularLocation>
</comment>
<feature type="region of interest" description="Disordered" evidence="11">
    <location>
        <begin position="156"/>
        <end position="179"/>
    </location>
</feature>
<evidence type="ECO:0000313" key="13">
    <source>
        <dbReference type="Proteomes" id="UP000050417"/>
    </source>
</evidence>
<dbReference type="NCBIfam" id="TIGR00077">
    <property type="entry name" value="lspA"/>
    <property type="match status" value="1"/>
</dbReference>
<dbReference type="GO" id="GO:0005886">
    <property type="term" value="C:plasma membrane"/>
    <property type="evidence" value="ECO:0007669"/>
    <property type="project" value="UniProtKB-SubCell"/>
</dbReference>